<feature type="transmembrane region" description="Helical" evidence="5">
    <location>
        <begin position="91"/>
        <end position="110"/>
    </location>
</feature>
<feature type="transmembrane region" description="Helical" evidence="5">
    <location>
        <begin position="387"/>
        <end position="405"/>
    </location>
</feature>
<keyword evidence="8" id="KW-1185">Reference proteome</keyword>
<evidence type="ECO:0000256" key="4">
    <source>
        <dbReference type="ARBA" id="ARBA00023136"/>
    </source>
</evidence>
<dbReference type="OrthoDB" id="1735926at2759"/>
<dbReference type="GO" id="GO:0005452">
    <property type="term" value="F:solute:inorganic anion antiporter activity"/>
    <property type="evidence" value="ECO:0007669"/>
    <property type="project" value="InterPro"/>
</dbReference>
<feature type="transmembrane region" description="Helical" evidence="5">
    <location>
        <begin position="221"/>
        <end position="240"/>
    </location>
</feature>
<dbReference type="PANTHER" id="PTHR11453">
    <property type="entry name" value="ANION EXCHANGE PROTEIN"/>
    <property type="match status" value="1"/>
</dbReference>
<dbReference type="STRING" id="299467.A0A443SLL6"/>
<comment type="caution">
    <text evidence="7">The sequence shown here is derived from an EMBL/GenBank/DDBJ whole genome shotgun (WGS) entry which is preliminary data.</text>
</comment>
<dbReference type="Proteomes" id="UP000288716">
    <property type="component" value="Unassembled WGS sequence"/>
</dbReference>
<keyword evidence="4 5" id="KW-0472">Membrane</keyword>
<dbReference type="GO" id="GO:0050801">
    <property type="term" value="P:monoatomic ion homeostasis"/>
    <property type="evidence" value="ECO:0007669"/>
    <property type="project" value="TreeGrafter"/>
</dbReference>
<evidence type="ECO:0000313" key="8">
    <source>
        <dbReference type="Proteomes" id="UP000288716"/>
    </source>
</evidence>
<accession>A0A443SLL6</accession>
<keyword evidence="2 5" id="KW-0812">Transmembrane</keyword>
<evidence type="ECO:0000256" key="5">
    <source>
        <dbReference type="SAM" id="Phobius"/>
    </source>
</evidence>
<feature type="transmembrane region" description="Helical" evidence="5">
    <location>
        <begin position="261"/>
        <end position="282"/>
    </location>
</feature>
<feature type="transmembrane region" description="Helical" evidence="5">
    <location>
        <begin position="364"/>
        <end position="381"/>
    </location>
</feature>
<feature type="domain" description="Bicarbonate transporter-like transmembrane" evidence="6">
    <location>
        <begin position="164"/>
        <end position="480"/>
    </location>
</feature>
<dbReference type="VEuPathDB" id="VectorBase:LDEU003618"/>
<evidence type="ECO:0000259" key="6">
    <source>
        <dbReference type="Pfam" id="PF00955"/>
    </source>
</evidence>
<feature type="transmembrane region" description="Helical" evidence="5">
    <location>
        <begin position="184"/>
        <end position="201"/>
    </location>
</feature>
<feature type="transmembrane region" description="Helical" evidence="5">
    <location>
        <begin position="463"/>
        <end position="481"/>
    </location>
</feature>
<dbReference type="InterPro" id="IPR011531">
    <property type="entry name" value="HCO3_transpt-like_TM_dom"/>
</dbReference>
<dbReference type="PRINTS" id="PR01231">
    <property type="entry name" value="HCO3TRNSPORT"/>
</dbReference>
<feature type="non-terminal residue" evidence="7">
    <location>
        <position position="1"/>
    </location>
</feature>
<feature type="transmembrane region" description="Helical" evidence="5">
    <location>
        <begin position="302"/>
        <end position="323"/>
    </location>
</feature>
<organism evidence="7 8">
    <name type="scientific">Leptotrombidium deliense</name>
    <dbReference type="NCBI Taxonomy" id="299467"/>
    <lineage>
        <taxon>Eukaryota</taxon>
        <taxon>Metazoa</taxon>
        <taxon>Ecdysozoa</taxon>
        <taxon>Arthropoda</taxon>
        <taxon>Chelicerata</taxon>
        <taxon>Arachnida</taxon>
        <taxon>Acari</taxon>
        <taxon>Acariformes</taxon>
        <taxon>Trombidiformes</taxon>
        <taxon>Prostigmata</taxon>
        <taxon>Anystina</taxon>
        <taxon>Parasitengona</taxon>
        <taxon>Trombiculoidea</taxon>
        <taxon>Trombiculidae</taxon>
        <taxon>Leptotrombidium</taxon>
    </lineage>
</organism>
<protein>
    <submittedName>
        <fullName evidence="7">Anion exchange protein-like protein</fullName>
    </submittedName>
</protein>
<evidence type="ECO:0000256" key="1">
    <source>
        <dbReference type="ARBA" id="ARBA00004141"/>
    </source>
</evidence>
<dbReference type="GO" id="GO:0006820">
    <property type="term" value="P:monoatomic anion transport"/>
    <property type="evidence" value="ECO:0007669"/>
    <property type="project" value="InterPro"/>
</dbReference>
<proteinExistence type="predicted"/>
<feature type="transmembrane region" description="Helical" evidence="5">
    <location>
        <begin position="438"/>
        <end position="457"/>
    </location>
</feature>
<gene>
    <name evidence="7" type="ORF">B4U80_04702</name>
</gene>
<evidence type="ECO:0000256" key="2">
    <source>
        <dbReference type="ARBA" id="ARBA00022692"/>
    </source>
</evidence>
<evidence type="ECO:0000313" key="7">
    <source>
        <dbReference type="EMBL" id="RWS28420.1"/>
    </source>
</evidence>
<dbReference type="InterPro" id="IPR003020">
    <property type="entry name" value="HCO3_transpt_euk"/>
</dbReference>
<evidence type="ECO:0000256" key="3">
    <source>
        <dbReference type="ARBA" id="ARBA00022989"/>
    </source>
</evidence>
<reference evidence="7 8" key="1">
    <citation type="journal article" date="2018" name="Gigascience">
        <title>Genomes of trombidid mites reveal novel predicted allergens and laterally-transferred genes associated with secondary metabolism.</title>
        <authorList>
            <person name="Dong X."/>
            <person name="Chaisiri K."/>
            <person name="Xia D."/>
            <person name="Armstrong S.D."/>
            <person name="Fang Y."/>
            <person name="Donnelly M.J."/>
            <person name="Kadowaki T."/>
            <person name="McGarry J.W."/>
            <person name="Darby A.C."/>
            <person name="Makepeace B.L."/>
        </authorList>
    </citation>
    <scope>NUCLEOTIDE SEQUENCE [LARGE SCALE GENOMIC DNA]</scope>
    <source>
        <strain evidence="7">UoL-UT</strain>
    </source>
</reference>
<dbReference type="PANTHER" id="PTHR11453:SF127">
    <property type="entry name" value="SOLUTE CARRIER FAMILY 4 MEMBER 11"/>
    <property type="match status" value="1"/>
</dbReference>
<feature type="domain" description="Bicarbonate transporter-like transmembrane" evidence="6">
    <location>
        <begin position="40"/>
        <end position="152"/>
    </location>
</feature>
<name>A0A443SLL6_9ACAR</name>
<comment type="subcellular location">
    <subcellularLocation>
        <location evidence="1">Membrane</location>
        <topology evidence="1">Multi-pass membrane protein</topology>
    </subcellularLocation>
</comment>
<keyword evidence="3 5" id="KW-1133">Transmembrane helix</keyword>
<dbReference type="AlphaFoldDB" id="A0A443SLL6"/>
<dbReference type="Pfam" id="PF00955">
    <property type="entry name" value="HCO3_cotransp"/>
    <property type="match status" value="2"/>
</dbReference>
<dbReference type="EMBL" id="NCKV01001389">
    <property type="protein sequence ID" value="RWS28420.1"/>
    <property type="molecule type" value="Genomic_DNA"/>
</dbReference>
<dbReference type="GO" id="GO:0016323">
    <property type="term" value="C:basolateral plasma membrane"/>
    <property type="evidence" value="ECO:0007669"/>
    <property type="project" value="TreeGrafter"/>
</dbReference>
<sequence length="482" mass="54199">PCIAFGVRAGKETRGAFGIFTTTTHAKTVIKLYCCFFADSRKALIGQTIGGLIFGLFSGQPLVIIMTTAPLCLYTKVIFDISSENEWNFKATYTCVAMWTALLLILYSIFDFSKVMHFCTKSTEEIFAVFSFFAFAVDAIKDIVLSFKMHFSSTACSRDDLNESITIFVAEHEMIENCSPEISLLYLLLVLGTVSVAISLYNLNQTSYFVSVIRETISDYALPIAVLGMSFVASFLFRSINVDRFHFTDSFQVERSKLEELPVSAIFTSLVLAVPLSLLFFMDQNISAAMVNNRANKLKKGPAYHLDLFVVALLNVLISNFGFPLMHGMLPHSPLHARSLADIATHEHNGHKYEVVTKARETRVAVVVAHIMIGFTAVFLIPYPLAYIPVPVLDGLFIYCAFASLRGNEMVERMYLFITEQCSYPMTHYLRSCKQRNVHYFTIAQIIQTALLCYSAFSAWSYVRMAYPVIIAVLVPIRYFVT</sequence>